<feature type="compositionally biased region" description="Basic and acidic residues" evidence="1">
    <location>
        <begin position="96"/>
        <end position="109"/>
    </location>
</feature>
<name>A0AAD1U450_EUPCR</name>
<proteinExistence type="predicted"/>
<evidence type="ECO:0000259" key="2">
    <source>
        <dbReference type="PROSITE" id="PS50090"/>
    </source>
</evidence>
<dbReference type="SUPFAM" id="SSF46689">
    <property type="entry name" value="Homeodomain-like"/>
    <property type="match status" value="1"/>
</dbReference>
<dbReference type="PROSITE" id="PS50090">
    <property type="entry name" value="MYB_LIKE"/>
    <property type="match status" value="1"/>
</dbReference>
<feature type="compositionally biased region" description="Basic residues" evidence="1">
    <location>
        <begin position="115"/>
        <end position="129"/>
    </location>
</feature>
<feature type="compositionally biased region" description="Basic and acidic residues" evidence="1">
    <location>
        <begin position="139"/>
        <end position="152"/>
    </location>
</feature>
<feature type="compositionally biased region" description="Polar residues" evidence="1">
    <location>
        <begin position="308"/>
        <end position="319"/>
    </location>
</feature>
<feature type="region of interest" description="Disordered" evidence="1">
    <location>
        <begin position="80"/>
        <end position="152"/>
    </location>
</feature>
<feature type="region of interest" description="Disordered" evidence="1">
    <location>
        <begin position="304"/>
        <end position="325"/>
    </location>
</feature>
<sequence>MEFFQKPKILEDSICSQKEAELTQAWNVKGCYGYNMTSKPTDSFTIAESDDYISFLAQSQKKKSNPRKIYKNVNKIISSQRSTKSSALKRKPKNVKVHDTSKSMLDIHGRNASKNTKKKSTVKRQCKNRSVRDLLPQVDSRKPRSSQKKERGVEYNVREFSYPLRGENEPTRQKTPAFQHYQNIDSEKIVSSAMKEKKKLKAQIRKGSITQVEVKKVQSVGAKKRDTKKPGKKYPNKLKKVKEGKWTADETQKLLALFSKYKNKYALISKNLPNRTTLQVKDKIRNLRISLKREAEQREERKILEEAQQPSHRQSTESMDSLPPAKTEDLYDYVHRLSSDEQFKDLISRINEEDTEENMFS</sequence>
<evidence type="ECO:0008006" key="6">
    <source>
        <dbReference type="Google" id="ProtNLM"/>
    </source>
</evidence>
<dbReference type="CDD" id="cd00167">
    <property type="entry name" value="SANT"/>
    <property type="match status" value="1"/>
</dbReference>
<dbReference type="Proteomes" id="UP001295684">
    <property type="component" value="Unassembled WGS sequence"/>
</dbReference>
<protein>
    <recommendedName>
        <fullName evidence="6">Myb-like domain-containing protein</fullName>
    </recommendedName>
</protein>
<organism evidence="4 5">
    <name type="scientific">Euplotes crassus</name>
    <dbReference type="NCBI Taxonomy" id="5936"/>
    <lineage>
        <taxon>Eukaryota</taxon>
        <taxon>Sar</taxon>
        <taxon>Alveolata</taxon>
        <taxon>Ciliophora</taxon>
        <taxon>Intramacronucleata</taxon>
        <taxon>Spirotrichea</taxon>
        <taxon>Hypotrichia</taxon>
        <taxon>Euplotida</taxon>
        <taxon>Euplotidae</taxon>
        <taxon>Moneuplotes</taxon>
    </lineage>
</organism>
<reference evidence="4" key="1">
    <citation type="submission" date="2023-07" db="EMBL/GenBank/DDBJ databases">
        <authorList>
            <consortium name="AG Swart"/>
            <person name="Singh M."/>
            <person name="Singh A."/>
            <person name="Seah K."/>
            <person name="Emmerich C."/>
        </authorList>
    </citation>
    <scope>NUCLEOTIDE SEQUENCE</scope>
    <source>
        <strain evidence="4">DP1</strain>
    </source>
</reference>
<gene>
    <name evidence="4" type="ORF">ECRASSUSDP1_LOCUS2968</name>
</gene>
<dbReference type="PROSITE" id="PS51294">
    <property type="entry name" value="HTH_MYB"/>
    <property type="match status" value="1"/>
</dbReference>
<dbReference type="InterPro" id="IPR001005">
    <property type="entry name" value="SANT/Myb"/>
</dbReference>
<feature type="domain" description="Myb-like" evidence="2">
    <location>
        <begin position="238"/>
        <end position="288"/>
    </location>
</feature>
<evidence type="ECO:0000313" key="5">
    <source>
        <dbReference type="Proteomes" id="UP001295684"/>
    </source>
</evidence>
<accession>A0AAD1U450</accession>
<dbReference type="EMBL" id="CAMPGE010002843">
    <property type="protein sequence ID" value="CAI2361656.1"/>
    <property type="molecule type" value="Genomic_DNA"/>
</dbReference>
<dbReference type="InterPro" id="IPR009057">
    <property type="entry name" value="Homeodomain-like_sf"/>
</dbReference>
<dbReference type="Gene3D" id="1.10.10.60">
    <property type="entry name" value="Homeodomain-like"/>
    <property type="match status" value="1"/>
</dbReference>
<keyword evidence="5" id="KW-1185">Reference proteome</keyword>
<evidence type="ECO:0000256" key="1">
    <source>
        <dbReference type="SAM" id="MobiDB-lite"/>
    </source>
</evidence>
<dbReference type="InterPro" id="IPR017930">
    <property type="entry name" value="Myb_dom"/>
</dbReference>
<comment type="caution">
    <text evidence="4">The sequence shown here is derived from an EMBL/GenBank/DDBJ whole genome shotgun (WGS) entry which is preliminary data.</text>
</comment>
<dbReference type="Pfam" id="PF00249">
    <property type="entry name" value="Myb_DNA-binding"/>
    <property type="match status" value="1"/>
</dbReference>
<dbReference type="AlphaFoldDB" id="A0AAD1U450"/>
<dbReference type="SMART" id="SM00717">
    <property type="entry name" value="SANT"/>
    <property type="match status" value="1"/>
</dbReference>
<evidence type="ECO:0000313" key="4">
    <source>
        <dbReference type="EMBL" id="CAI2361656.1"/>
    </source>
</evidence>
<feature type="domain" description="HTH myb-type" evidence="3">
    <location>
        <begin position="238"/>
        <end position="292"/>
    </location>
</feature>
<evidence type="ECO:0000259" key="3">
    <source>
        <dbReference type="PROSITE" id="PS51294"/>
    </source>
</evidence>